<evidence type="ECO:0000259" key="6">
    <source>
        <dbReference type="Pfam" id="PF14693"/>
    </source>
</evidence>
<dbReference type="InterPro" id="IPR001021">
    <property type="entry name" value="Ribosomal_bL25_long"/>
</dbReference>
<evidence type="ECO:0000256" key="3">
    <source>
        <dbReference type="ARBA" id="ARBA00022980"/>
    </source>
</evidence>
<feature type="non-terminal residue" evidence="7">
    <location>
        <position position="197"/>
    </location>
</feature>
<keyword evidence="2" id="KW-0694">RNA-binding</keyword>
<dbReference type="InterPro" id="IPR037121">
    <property type="entry name" value="Ribosomal_bL25_C"/>
</dbReference>
<dbReference type="GO" id="GO:0022625">
    <property type="term" value="C:cytosolic large ribosomal subunit"/>
    <property type="evidence" value="ECO:0007669"/>
    <property type="project" value="TreeGrafter"/>
</dbReference>
<dbReference type="GO" id="GO:0003735">
    <property type="term" value="F:structural constituent of ribosome"/>
    <property type="evidence" value="ECO:0007669"/>
    <property type="project" value="InterPro"/>
</dbReference>
<gene>
    <name evidence="7" type="ORF">A3I45_03290</name>
</gene>
<dbReference type="AlphaFoldDB" id="A0A1F7VEI2"/>
<keyword evidence="4" id="KW-0687">Ribonucleoprotein</keyword>
<dbReference type="Gene3D" id="2.170.120.20">
    <property type="entry name" value="Ribosomal protein L25, beta domain"/>
    <property type="match status" value="1"/>
</dbReference>
<dbReference type="InterPro" id="IPR020930">
    <property type="entry name" value="Ribosomal_uL5_bac-type"/>
</dbReference>
<dbReference type="SUPFAM" id="SSF50715">
    <property type="entry name" value="Ribosomal protein L25-like"/>
    <property type="match status" value="1"/>
</dbReference>
<dbReference type="InterPro" id="IPR020056">
    <property type="entry name" value="Rbsml_bL25/Gln-tRNA_synth_N"/>
</dbReference>
<dbReference type="HAMAP" id="MF_01334">
    <property type="entry name" value="Ribosomal_bL25_CTC"/>
    <property type="match status" value="1"/>
</dbReference>
<feature type="domain" description="Large ribosomal subunit protein bL25 beta" evidence="6">
    <location>
        <begin position="99"/>
        <end position="182"/>
    </location>
</feature>
<name>A0A1F7VEI2_9BACT</name>
<dbReference type="GO" id="GO:0006412">
    <property type="term" value="P:translation"/>
    <property type="evidence" value="ECO:0007669"/>
    <property type="project" value="InterPro"/>
</dbReference>
<sequence>MKIALDAQSRVKETAFKLRRTGWVPGIVYGAGLPEALAIKVERKAFQSAFKSAGETQIIELKVGDKTVSVLLHDYQRDPMTNAVIHVDFLAISKDKRFKIDVPLKFTGVAPAVKNLGGVLITNLRELEIEAVPGSLPAFLEVSLASLVNYHDEILAQDVKMPEGAKVMNEPHVSIVAVLPPRTQAELESLSGVVEEK</sequence>
<dbReference type="PANTHER" id="PTHR33284:SF1">
    <property type="entry name" value="RIBOSOMAL PROTEIN L25_GLN-TRNA SYNTHETASE, ANTI-CODON-BINDING DOMAIN-CONTAINING PROTEIN"/>
    <property type="match status" value="1"/>
</dbReference>
<protein>
    <submittedName>
        <fullName evidence="7">Uncharacterized protein</fullName>
    </submittedName>
</protein>
<dbReference type="NCBIfam" id="TIGR00731">
    <property type="entry name" value="bL25_bact_ctc"/>
    <property type="match status" value="1"/>
</dbReference>
<organism evidence="7 8">
    <name type="scientific">Candidatus Uhrbacteria bacterium RIFCSPLOWO2_02_FULL_53_10</name>
    <dbReference type="NCBI Taxonomy" id="1802411"/>
    <lineage>
        <taxon>Bacteria</taxon>
        <taxon>Candidatus Uhriibacteriota</taxon>
    </lineage>
</organism>
<accession>A0A1F7VEI2</accession>
<evidence type="ECO:0000256" key="1">
    <source>
        <dbReference type="ARBA" id="ARBA00022730"/>
    </source>
</evidence>
<dbReference type="PANTHER" id="PTHR33284">
    <property type="entry name" value="RIBOSOMAL PROTEIN L25/GLN-TRNA SYNTHETASE, ANTI-CODON-BINDING DOMAIN-CONTAINING PROTEIN"/>
    <property type="match status" value="1"/>
</dbReference>
<dbReference type="InterPro" id="IPR020057">
    <property type="entry name" value="Ribosomal_bL25_b-dom"/>
</dbReference>
<dbReference type="EMBL" id="MGET01000058">
    <property type="protein sequence ID" value="OGL88916.1"/>
    <property type="molecule type" value="Genomic_DNA"/>
</dbReference>
<evidence type="ECO:0000256" key="4">
    <source>
        <dbReference type="ARBA" id="ARBA00023274"/>
    </source>
</evidence>
<dbReference type="InterPro" id="IPR029751">
    <property type="entry name" value="Ribosomal_L25_dom"/>
</dbReference>
<dbReference type="Proteomes" id="UP000177574">
    <property type="component" value="Unassembled WGS sequence"/>
</dbReference>
<dbReference type="GO" id="GO:0008097">
    <property type="term" value="F:5S rRNA binding"/>
    <property type="evidence" value="ECO:0007669"/>
    <property type="project" value="InterPro"/>
</dbReference>
<evidence type="ECO:0000313" key="8">
    <source>
        <dbReference type="Proteomes" id="UP000177574"/>
    </source>
</evidence>
<dbReference type="Gene3D" id="2.40.240.10">
    <property type="entry name" value="Ribosomal Protein L25, Chain P"/>
    <property type="match status" value="1"/>
</dbReference>
<proteinExistence type="inferred from homology"/>
<feature type="domain" description="Large ribosomal subunit protein bL25 L25" evidence="5">
    <location>
        <begin position="5"/>
        <end position="89"/>
    </location>
</feature>
<dbReference type="Pfam" id="PF14693">
    <property type="entry name" value="Ribosomal_TL5_C"/>
    <property type="match status" value="1"/>
</dbReference>
<evidence type="ECO:0000256" key="2">
    <source>
        <dbReference type="ARBA" id="ARBA00022884"/>
    </source>
</evidence>
<dbReference type="Pfam" id="PF01386">
    <property type="entry name" value="Ribosomal_L25p"/>
    <property type="match status" value="1"/>
</dbReference>
<evidence type="ECO:0000259" key="5">
    <source>
        <dbReference type="Pfam" id="PF01386"/>
    </source>
</evidence>
<evidence type="ECO:0000313" key="7">
    <source>
        <dbReference type="EMBL" id="OGL88916.1"/>
    </source>
</evidence>
<reference evidence="7 8" key="1">
    <citation type="journal article" date="2016" name="Nat. Commun.">
        <title>Thousands of microbial genomes shed light on interconnected biogeochemical processes in an aquifer system.</title>
        <authorList>
            <person name="Anantharaman K."/>
            <person name="Brown C.T."/>
            <person name="Hug L.A."/>
            <person name="Sharon I."/>
            <person name="Castelle C.J."/>
            <person name="Probst A.J."/>
            <person name="Thomas B.C."/>
            <person name="Singh A."/>
            <person name="Wilkins M.J."/>
            <person name="Karaoz U."/>
            <person name="Brodie E.L."/>
            <person name="Williams K.H."/>
            <person name="Hubbard S.S."/>
            <person name="Banfield J.F."/>
        </authorList>
    </citation>
    <scope>NUCLEOTIDE SEQUENCE [LARGE SCALE GENOMIC DNA]</scope>
</reference>
<dbReference type="CDD" id="cd00495">
    <property type="entry name" value="Ribosomal_L25_TL5_CTC"/>
    <property type="match status" value="1"/>
</dbReference>
<dbReference type="InterPro" id="IPR011035">
    <property type="entry name" value="Ribosomal_bL25/Gln-tRNA_synth"/>
</dbReference>
<keyword evidence="3" id="KW-0689">Ribosomal protein</keyword>
<keyword evidence="1" id="KW-0699">rRNA-binding</keyword>
<comment type="caution">
    <text evidence="7">The sequence shown here is derived from an EMBL/GenBank/DDBJ whole genome shotgun (WGS) entry which is preliminary data.</text>
</comment>